<dbReference type="PROSITE" id="PS50109">
    <property type="entry name" value="HIS_KIN"/>
    <property type="match status" value="1"/>
</dbReference>
<dbReference type="Pfam" id="PF00989">
    <property type="entry name" value="PAS"/>
    <property type="match status" value="2"/>
</dbReference>
<feature type="domain" description="PAC" evidence="9">
    <location>
        <begin position="886"/>
        <end position="938"/>
    </location>
</feature>
<dbReference type="InterPro" id="IPR003594">
    <property type="entry name" value="HATPase_dom"/>
</dbReference>
<dbReference type="InterPro" id="IPR013767">
    <property type="entry name" value="PAS_fold"/>
</dbReference>
<dbReference type="NCBIfam" id="TIGR00229">
    <property type="entry name" value="sensory_box"/>
    <property type="match status" value="4"/>
</dbReference>
<evidence type="ECO:0000256" key="5">
    <source>
        <dbReference type="ARBA" id="ARBA00022777"/>
    </source>
</evidence>
<dbReference type="PANTHER" id="PTHR43304:SF1">
    <property type="entry name" value="PAC DOMAIN-CONTAINING PROTEIN"/>
    <property type="match status" value="1"/>
</dbReference>
<dbReference type="FunFam" id="3.30.565.10:FF:000006">
    <property type="entry name" value="Sensor histidine kinase WalK"/>
    <property type="match status" value="1"/>
</dbReference>
<keyword evidence="5" id="KW-0418">Kinase</keyword>
<dbReference type="Gene3D" id="3.30.565.10">
    <property type="entry name" value="Histidine kinase-like ATPase, C-terminal domain"/>
    <property type="match status" value="1"/>
</dbReference>
<evidence type="ECO:0000259" key="9">
    <source>
        <dbReference type="PROSITE" id="PS50113"/>
    </source>
</evidence>
<dbReference type="CDD" id="cd00082">
    <property type="entry name" value="HisKA"/>
    <property type="match status" value="1"/>
</dbReference>
<organism evidence="10">
    <name type="scientific">marine sediment metagenome</name>
    <dbReference type="NCBI Taxonomy" id="412755"/>
    <lineage>
        <taxon>unclassified sequences</taxon>
        <taxon>metagenomes</taxon>
        <taxon>ecological metagenomes</taxon>
    </lineage>
</organism>
<dbReference type="InterPro" id="IPR001610">
    <property type="entry name" value="PAC"/>
</dbReference>
<dbReference type="InterPro" id="IPR003661">
    <property type="entry name" value="HisK_dim/P_dom"/>
</dbReference>
<comment type="caution">
    <text evidence="10">The sequence shown here is derived from an EMBL/GenBank/DDBJ whole genome shotgun (WGS) entry which is preliminary data.</text>
</comment>
<dbReference type="InterPro" id="IPR000700">
    <property type="entry name" value="PAS-assoc_C"/>
</dbReference>
<evidence type="ECO:0000256" key="6">
    <source>
        <dbReference type="SAM" id="Coils"/>
    </source>
</evidence>
<evidence type="ECO:0000259" key="7">
    <source>
        <dbReference type="PROSITE" id="PS50109"/>
    </source>
</evidence>
<protein>
    <recommendedName>
        <fullName evidence="2">histidine kinase</fullName>
        <ecNumber evidence="2">2.7.13.3</ecNumber>
    </recommendedName>
</protein>
<feature type="domain" description="PAC" evidence="9">
    <location>
        <begin position="359"/>
        <end position="411"/>
    </location>
</feature>
<reference evidence="10" key="1">
    <citation type="journal article" date="2015" name="Nature">
        <title>Complex archaea that bridge the gap between prokaryotes and eukaryotes.</title>
        <authorList>
            <person name="Spang A."/>
            <person name="Saw J.H."/>
            <person name="Jorgensen S.L."/>
            <person name="Zaremba-Niedzwiedzka K."/>
            <person name="Martijn J."/>
            <person name="Lind A.E."/>
            <person name="van Eijk R."/>
            <person name="Schleper C."/>
            <person name="Guy L."/>
            <person name="Ettema T.J."/>
        </authorList>
    </citation>
    <scope>NUCLEOTIDE SEQUENCE</scope>
</reference>
<dbReference type="PANTHER" id="PTHR43304">
    <property type="entry name" value="PHYTOCHROME-LIKE PROTEIN CPH1"/>
    <property type="match status" value="1"/>
</dbReference>
<dbReference type="InterPro" id="IPR036890">
    <property type="entry name" value="HATPase_C_sf"/>
</dbReference>
<dbReference type="SUPFAM" id="SSF55785">
    <property type="entry name" value="PYP-like sensor domain (PAS domain)"/>
    <property type="match status" value="7"/>
</dbReference>
<evidence type="ECO:0000313" key="10">
    <source>
        <dbReference type="EMBL" id="KKN03856.1"/>
    </source>
</evidence>
<keyword evidence="3" id="KW-0597">Phosphoprotein</keyword>
<dbReference type="SMART" id="SM00388">
    <property type="entry name" value="HisKA"/>
    <property type="match status" value="1"/>
</dbReference>
<dbReference type="InterPro" id="IPR036097">
    <property type="entry name" value="HisK_dim/P_sf"/>
</dbReference>
<dbReference type="PRINTS" id="PR00344">
    <property type="entry name" value="BCTRLSENSOR"/>
</dbReference>
<dbReference type="CDD" id="cd00075">
    <property type="entry name" value="HATPase"/>
    <property type="match status" value="1"/>
</dbReference>
<feature type="domain" description="PAS" evidence="8">
    <location>
        <begin position="412"/>
        <end position="482"/>
    </location>
</feature>
<evidence type="ECO:0000256" key="2">
    <source>
        <dbReference type="ARBA" id="ARBA00012438"/>
    </source>
</evidence>
<dbReference type="SMART" id="SM00387">
    <property type="entry name" value="HATPase_c"/>
    <property type="match status" value="1"/>
</dbReference>
<evidence type="ECO:0000256" key="4">
    <source>
        <dbReference type="ARBA" id="ARBA00022679"/>
    </source>
</evidence>
<dbReference type="AlphaFoldDB" id="A0A0F9PS14"/>
<dbReference type="SMART" id="SM00091">
    <property type="entry name" value="PAS"/>
    <property type="match status" value="7"/>
</dbReference>
<feature type="domain" description="PAC" evidence="9">
    <location>
        <begin position="228"/>
        <end position="284"/>
    </location>
</feature>
<dbReference type="GO" id="GO:0006355">
    <property type="term" value="P:regulation of DNA-templated transcription"/>
    <property type="evidence" value="ECO:0007669"/>
    <property type="project" value="InterPro"/>
</dbReference>
<dbReference type="Pfam" id="PF13426">
    <property type="entry name" value="PAS_9"/>
    <property type="match status" value="2"/>
</dbReference>
<feature type="domain" description="PAS" evidence="8">
    <location>
        <begin position="537"/>
        <end position="609"/>
    </location>
</feature>
<evidence type="ECO:0000256" key="3">
    <source>
        <dbReference type="ARBA" id="ARBA00022553"/>
    </source>
</evidence>
<dbReference type="GO" id="GO:0000155">
    <property type="term" value="F:phosphorelay sensor kinase activity"/>
    <property type="evidence" value="ECO:0007669"/>
    <property type="project" value="InterPro"/>
</dbReference>
<dbReference type="CDD" id="cd00130">
    <property type="entry name" value="PAS"/>
    <property type="match status" value="4"/>
</dbReference>
<dbReference type="EMBL" id="LAZR01004988">
    <property type="protein sequence ID" value="KKN03856.1"/>
    <property type="molecule type" value="Genomic_DNA"/>
</dbReference>
<accession>A0A0F9PS14</accession>
<dbReference type="Pfam" id="PF02518">
    <property type="entry name" value="HATPase_c"/>
    <property type="match status" value="1"/>
</dbReference>
<dbReference type="InterPro" id="IPR000014">
    <property type="entry name" value="PAS"/>
</dbReference>
<proteinExistence type="predicted"/>
<feature type="domain" description="PAC" evidence="9">
    <location>
        <begin position="612"/>
        <end position="663"/>
    </location>
</feature>
<dbReference type="SMART" id="SM00086">
    <property type="entry name" value="PAC"/>
    <property type="match status" value="6"/>
</dbReference>
<keyword evidence="4" id="KW-0808">Transferase</keyword>
<dbReference type="Gene3D" id="1.10.287.130">
    <property type="match status" value="1"/>
</dbReference>
<feature type="domain" description="PAC" evidence="9">
    <location>
        <begin position="485"/>
        <end position="536"/>
    </location>
</feature>
<name>A0A0F9PS14_9ZZZZ</name>
<dbReference type="InterPro" id="IPR005467">
    <property type="entry name" value="His_kinase_dom"/>
</dbReference>
<dbReference type="InterPro" id="IPR013656">
    <property type="entry name" value="PAS_4"/>
</dbReference>
<dbReference type="Gene3D" id="3.30.450.20">
    <property type="entry name" value="PAS domain"/>
    <property type="match status" value="7"/>
</dbReference>
<gene>
    <name evidence="10" type="ORF">LCGC14_1103480</name>
</gene>
<feature type="coiled-coil region" evidence="6">
    <location>
        <begin position="654"/>
        <end position="685"/>
    </location>
</feature>
<dbReference type="PROSITE" id="PS50112">
    <property type="entry name" value="PAS"/>
    <property type="match status" value="4"/>
</dbReference>
<evidence type="ECO:0000256" key="1">
    <source>
        <dbReference type="ARBA" id="ARBA00000085"/>
    </source>
</evidence>
<dbReference type="InterPro" id="IPR004358">
    <property type="entry name" value="Sig_transdc_His_kin-like_C"/>
</dbReference>
<dbReference type="InterPro" id="IPR035965">
    <property type="entry name" value="PAS-like_dom_sf"/>
</dbReference>
<sequence length="1185" mass="137811">MASILKNTDRICQMYLQNSEDLIFVINEDSIIEYSNSSYFSRIKNFHDFIFSDDCDQLDVLLKDIFRLSNGTEIIRIKQHNDQLKWYEIKGYSFIDDEDNNKKAFLVGRDITKYKKIELEYEKSQARFGELTTSLPEIKYWKLLQSKKGLKAVQKTIEMLELVIEHIPQLIYWKDTNLVYLGCNSSFASINNLNDPSSIIGKIDDDLHWFRRNLDHIKDTERKVITNDEPEYNIIESLETINGEQAWFEIIRIPLHDAEGKVVGLLATYEDISIRKLGEQKIRESEKKYRSILENIKESYFEVDLKGTYTFFNDAFCELLGEKRDNLMGKNYQGYTNEESKNEIFEIYNAVFKSGNPNSNYQSQFIRSNGEEITCESSVYLRYDSNGNKIGFSGLTRNITEKFYLLQKIKQSEEKYHTIFNASPDYIYLTDSTGNIVDMNPALLDRTGMTLEEAQGVNFSKFYAGEDINELTRLAELIRNGKEIKEVKIKAKTKQGEIFEFEVNSVPLKEKGKVTAILNLARDITLRKKTEEKLRESEKKYRHLFESSTYSIILINRKGVIVDCNPATKRFFRREIEDLIGKNFMEVGIKPENMLPLFQRRYQANLKGDVPDPLEIMINRSGDGSEMWINVDESIVEIGGEDVFQVIVQDITKNKIAEQKLKNSQEELQVLNRELEQKVKERTKDFIKSERQYRTTIDSLGDPLHVVDKDLRIILINEALKKWLIELNIESSIVGRKIPEVFPFLPSAVYDEYLQVFDSGIPLITIENTVLPDFKVVTETRKIPIFIDSNVSQVITIIRDITDKRKIEDQLKESEENFRNMITNLDEGYYKIELGGKILYHNPAFSKIAGYDPNENLINKQQPFIWQNLVDQKRYKEELLNYGHIRNYTIPVKRKDGEIIFIHLNARLIRNDDKEPISIEGTFTDVTEKFKLEQELMLSEKKLRLQNVELKKLDKVKNDFITMAAHELKTPLISISGYTDYILLKHRSKLNSEITDDLLTVKRNVSRLEILMDQLLDVLKIDENELKLQKEKTNVSKIINDCLDELSYLINEKNLEVILKIDREIILNIDATRIFSVFTNLISNAIKFTPDYGWIEIDTKKMENQYVFEIKDNGIGLSETDIEQLFQKFVRIKPPILSKNINIKDSGTGLGLYITRGIINAHGGEIQAYSEGENKGSKFSFKLPL</sequence>
<dbReference type="EC" id="2.7.13.3" evidence="2"/>
<dbReference type="SUPFAM" id="SSF47384">
    <property type="entry name" value="Homodimeric domain of signal transducing histidine kinase"/>
    <property type="match status" value="1"/>
</dbReference>
<comment type="catalytic activity">
    <reaction evidence="1">
        <text>ATP + protein L-histidine = ADP + protein N-phospho-L-histidine.</text>
        <dbReference type="EC" id="2.7.13.3"/>
    </reaction>
</comment>
<feature type="domain" description="PAS" evidence="8">
    <location>
        <begin position="814"/>
        <end position="855"/>
    </location>
</feature>
<dbReference type="Pfam" id="PF08448">
    <property type="entry name" value="PAS_4"/>
    <property type="match status" value="2"/>
</dbReference>
<evidence type="ECO:0000259" key="8">
    <source>
        <dbReference type="PROSITE" id="PS50112"/>
    </source>
</evidence>
<dbReference type="InterPro" id="IPR052162">
    <property type="entry name" value="Sensor_kinase/Photoreceptor"/>
</dbReference>
<dbReference type="PROSITE" id="PS50113">
    <property type="entry name" value="PAC"/>
    <property type="match status" value="5"/>
</dbReference>
<dbReference type="Pfam" id="PF00512">
    <property type="entry name" value="HisKA"/>
    <property type="match status" value="1"/>
</dbReference>
<feature type="domain" description="Histidine kinase" evidence="7">
    <location>
        <begin position="963"/>
        <end position="1185"/>
    </location>
</feature>
<keyword evidence="6" id="KW-0175">Coiled coil</keyword>
<dbReference type="SUPFAM" id="SSF55874">
    <property type="entry name" value="ATPase domain of HSP90 chaperone/DNA topoisomerase II/histidine kinase"/>
    <property type="match status" value="1"/>
</dbReference>
<feature type="domain" description="PAS" evidence="8">
    <location>
        <begin position="285"/>
        <end position="355"/>
    </location>
</feature>